<dbReference type="Proteomes" id="UP001304895">
    <property type="component" value="Unassembled WGS sequence"/>
</dbReference>
<gene>
    <name evidence="8" type="ORF">BT67DRAFT_392685</name>
</gene>
<evidence type="ECO:0000256" key="2">
    <source>
        <dbReference type="ARBA" id="ARBA00022833"/>
    </source>
</evidence>
<keyword evidence="4" id="KW-0238">DNA-binding</keyword>
<comment type="caution">
    <text evidence="8">The sequence shown here is derived from an EMBL/GenBank/DDBJ whole genome shotgun (WGS) entry which is preliminary data.</text>
</comment>
<dbReference type="GO" id="GO:0045944">
    <property type="term" value="P:positive regulation of transcription by RNA polymerase II"/>
    <property type="evidence" value="ECO:0007669"/>
    <property type="project" value="TreeGrafter"/>
</dbReference>
<keyword evidence="5" id="KW-0804">Transcription</keyword>
<dbReference type="EMBL" id="MU853448">
    <property type="protein sequence ID" value="KAK4129924.1"/>
    <property type="molecule type" value="Genomic_DNA"/>
</dbReference>
<evidence type="ECO:0000256" key="6">
    <source>
        <dbReference type="ARBA" id="ARBA00023242"/>
    </source>
</evidence>
<sequence>MPGPSPIPAPTAQSTRDRDAASSCYNCRRRRLRCDRSRPSCRKCWVAGVECLGYGTVLRWANGPALRGNLVAQLSSVSVSGFLSISPALRDPLVNGLNQRARHYLHHFATAVCRDLVSIDQHDQNPFRAILPLAVEFDFLEAIIVATGAMHLATLHGYQDQPVGRRELIDALVAKDKAIRLLRCAVDRMTPANQAMVLAATVFLINLDLIDSGKGSWQVHIDAASKLMSSLHGPAPPRLDGSLMSLVDAIAADCLTYRVLGSAISGFVVESWAEHDLADLFSVLKRAEPYSYHCCPPGVLQITLSASRLCSGHGGETNAQTRIDIARSLLQLARSLDVLEWVYNIRGLSAHDDLDVRVSLASAHRATACLYIVLAVPEAAEGSVSAAMLVQEVLGHLANVPIDHVLLKGTVWPTFVAGAQTDDLSQREWCIERMHGVWATNPWICPWGYVRTAIEMLHRLWEARDREPAGRRKTNWLQQLKSMRDKCLIV</sequence>
<accession>A0AAN6ZA52</accession>
<keyword evidence="2" id="KW-0862">Zinc</keyword>
<dbReference type="GO" id="GO:0005634">
    <property type="term" value="C:nucleus"/>
    <property type="evidence" value="ECO:0007669"/>
    <property type="project" value="UniProtKB-SubCell"/>
</dbReference>
<dbReference type="GO" id="GO:0008270">
    <property type="term" value="F:zinc ion binding"/>
    <property type="evidence" value="ECO:0007669"/>
    <property type="project" value="InterPro"/>
</dbReference>
<dbReference type="SMART" id="SM00066">
    <property type="entry name" value="GAL4"/>
    <property type="match status" value="1"/>
</dbReference>
<organism evidence="8 9">
    <name type="scientific">Trichocladium antarcticum</name>
    <dbReference type="NCBI Taxonomy" id="1450529"/>
    <lineage>
        <taxon>Eukaryota</taxon>
        <taxon>Fungi</taxon>
        <taxon>Dikarya</taxon>
        <taxon>Ascomycota</taxon>
        <taxon>Pezizomycotina</taxon>
        <taxon>Sordariomycetes</taxon>
        <taxon>Sordariomycetidae</taxon>
        <taxon>Sordariales</taxon>
        <taxon>Chaetomiaceae</taxon>
        <taxon>Trichocladium</taxon>
    </lineage>
</organism>
<dbReference type="PROSITE" id="PS00463">
    <property type="entry name" value="ZN2_CY6_FUNGAL_1"/>
    <property type="match status" value="1"/>
</dbReference>
<keyword evidence="6" id="KW-0539">Nucleus</keyword>
<evidence type="ECO:0000313" key="8">
    <source>
        <dbReference type="EMBL" id="KAK4129924.1"/>
    </source>
</evidence>
<reference evidence="8" key="1">
    <citation type="journal article" date="2023" name="Mol. Phylogenet. Evol.">
        <title>Genome-scale phylogeny and comparative genomics of the fungal order Sordariales.</title>
        <authorList>
            <person name="Hensen N."/>
            <person name="Bonometti L."/>
            <person name="Westerberg I."/>
            <person name="Brannstrom I.O."/>
            <person name="Guillou S."/>
            <person name="Cros-Aarteil S."/>
            <person name="Calhoun S."/>
            <person name="Haridas S."/>
            <person name="Kuo A."/>
            <person name="Mondo S."/>
            <person name="Pangilinan J."/>
            <person name="Riley R."/>
            <person name="LaButti K."/>
            <person name="Andreopoulos B."/>
            <person name="Lipzen A."/>
            <person name="Chen C."/>
            <person name="Yan M."/>
            <person name="Daum C."/>
            <person name="Ng V."/>
            <person name="Clum A."/>
            <person name="Steindorff A."/>
            <person name="Ohm R.A."/>
            <person name="Martin F."/>
            <person name="Silar P."/>
            <person name="Natvig D.O."/>
            <person name="Lalanne C."/>
            <person name="Gautier V."/>
            <person name="Ament-Velasquez S.L."/>
            <person name="Kruys A."/>
            <person name="Hutchinson M.I."/>
            <person name="Powell A.J."/>
            <person name="Barry K."/>
            <person name="Miller A.N."/>
            <person name="Grigoriev I.V."/>
            <person name="Debuchy R."/>
            <person name="Gladieux P."/>
            <person name="Hiltunen Thoren M."/>
            <person name="Johannesson H."/>
        </authorList>
    </citation>
    <scope>NUCLEOTIDE SEQUENCE</scope>
    <source>
        <strain evidence="8">CBS 123565</strain>
    </source>
</reference>
<evidence type="ECO:0000256" key="1">
    <source>
        <dbReference type="ARBA" id="ARBA00004123"/>
    </source>
</evidence>
<dbReference type="PANTHER" id="PTHR37534:SF51">
    <property type="entry name" value="ACRIFLAVINE SENSITIVITY CONTROL PROTEIN ACR-2"/>
    <property type="match status" value="1"/>
</dbReference>
<dbReference type="PROSITE" id="PS50048">
    <property type="entry name" value="ZN2_CY6_FUNGAL_2"/>
    <property type="match status" value="1"/>
</dbReference>
<dbReference type="InterPro" id="IPR001138">
    <property type="entry name" value="Zn2Cys6_DnaBD"/>
</dbReference>
<comment type="subcellular location">
    <subcellularLocation>
        <location evidence="1">Nucleus</location>
    </subcellularLocation>
</comment>
<dbReference type="InterPro" id="IPR021858">
    <property type="entry name" value="Fun_TF"/>
</dbReference>
<name>A0AAN6ZA52_9PEZI</name>
<dbReference type="Pfam" id="PF11951">
    <property type="entry name" value="Fungal_trans_2"/>
    <property type="match status" value="1"/>
</dbReference>
<evidence type="ECO:0000256" key="3">
    <source>
        <dbReference type="ARBA" id="ARBA00023015"/>
    </source>
</evidence>
<dbReference type="Gene3D" id="4.10.240.10">
    <property type="entry name" value="Zn(2)-C6 fungal-type DNA-binding domain"/>
    <property type="match status" value="1"/>
</dbReference>
<keyword evidence="3" id="KW-0805">Transcription regulation</keyword>
<dbReference type="Pfam" id="PF00172">
    <property type="entry name" value="Zn_clus"/>
    <property type="match status" value="1"/>
</dbReference>
<proteinExistence type="predicted"/>
<evidence type="ECO:0000256" key="5">
    <source>
        <dbReference type="ARBA" id="ARBA00023163"/>
    </source>
</evidence>
<dbReference type="GO" id="GO:0000981">
    <property type="term" value="F:DNA-binding transcription factor activity, RNA polymerase II-specific"/>
    <property type="evidence" value="ECO:0007669"/>
    <property type="project" value="InterPro"/>
</dbReference>
<dbReference type="AlphaFoldDB" id="A0AAN6ZA52"/>
<dbReference type="PANTHER" id="PTHR37534">
    <property type="entry name" value="TRANSCRIPTIONAL ACTIVATOR PROTEIN UGA3"/>
    <property type="match status" value="1"/>
</dbReference>
<reference evidence="8" key="2">
    <citation type="submission" date="2023-05" db="EMBL/GenBank/DDBJ databases">
        <authorList>
            <consortium name="Lawrence Berkeley National Laboratory"/>
            <person name="Steindorff A."/>
            <person name="Hensen N."/>
            <person name="Bonometti L."/>
            <person name="Westerberg I."/>
            <person name="Brannstrom I.O."/>
            <person name="Guillou S."/>
            <person name="Cros-Aarteil S."/>
            <person name="Calhoun S."/>
            <person name="Haridas S."/>
            <person name="Kuo A."/>
            <person name="Mondo S."/>
            <person name="Pangilinan J."/>
            <person name="Riley R."/>
            <person name="Labutti K."/>
            <person name="Andreopoulos B."/>
            <person name="Lipzen A."/>
            <person name="Chen C."/>
            <person name="Yanf M."/>
            <person name="Daum C."/>
            <person name="Ng V."/>
            <person name="Clum A."/>
            <person name="Ohm R."/>
            <person name="Martin F."/>
            <person name="Silar P."/>
            <person name="Natvig D."/>
            <person name="Lalanne C."/>
            <person name="Gautier V."/>
            <person name="Ament-Velasquez S.L."/>
            <person name="Kruys A."/>
            <person name="Hutchinson M.I."/>
            <person name="Powell A.J."/>
            <person name="Barry K."/>
            <person name="Miller A.N."/>
            <person name="Grigoriev I.V."/>
            <person name="Debuchy R."/>
            <person name="Gladieux P."/>
            <person name="Thoren M.H."/>
            <person name="Johannesson H."/>
        </authorList>
    </citation>
    <scope>NUCLEOTIDE SEQUENCE</scope>
    <source>
        <strain evidence="8">CBS 123565</strain>
    </source>
</reference>
<feature type="domain" description="Zn(2)-C6 fungal-type" evidence="7">
    <location>
        <begin position="23"/>
        <end position="51"/>
    </location>
</feature>
<evidence type="ECO:0000259" key="7">
    <source>
        <dbReference type="PROSITE" id="PS50048"/>
    </source>
</evidence>
<dbReference type="InterPro" id="IPR036864">
    <property type="entry name" value="Zn2-C6_fun-type_DNA-bd_sf"/>
</dbReference>
<dbReference type="SUPFAM" id="SSF57701">
    <property type="entry name" value="Zn2/Cys6 DNA-binding domain"/>
    <property type="match status" value="1"/>
</dbReference>
<dbReference type="GO" id="GO:0000976">
    <property type="term" value="F:transcription cis-regulatory region binding"/>
    <property type="evidence" value="ECO:0007669"/>
    <property type="project" value="TreeGrafter"/>
</dbReference>
<evidence type="ECO:0000256" key="4">
    <source>
        <dbReference type="ARBA" id="ARBA00023125"/>
    </source>
</evidence>
<evidence type="ECO:0000313" key="9">
    <source>
        <dbReference type="Proteomes" id="UP001304895"/>
    </source>
</evidence>
<protein>
    <recommendedName>
        <fullName evidence="7">Zn(2)-C6 fungal-type domain-containing protein</fullName>
    </recommendedName>
</protein>
<keyword evidence="9" id="KW-1185">Reference proteome</keyword>